<reference evidence="2 3" key="1">
    <citation type="submission" date="2024-11" db="EMBL/GenBank/DDBJ databases">
        <authorList>
            <person name="Heng Y.C."/>
            <person name="Lim A.C.H."/>
            <person name="Lee J.K.Y."/>
            <person name="Kittelmann S."/>
        </authorList>
    </citation>
    <scope>NUCLEOTIDE SEQUENCE [LARGE SCALE GENOMIC DNA]</scope>
    <source>
        <strain evidence="2 3">WILCCON 0114</strain>
    </source>
</reference>
<dbReference type="InterPro" id="IPR001296">
    <property type="entry name" value="Glyco_trans_1"/>
</dbReference>
<gene>
    <name evidence="2" type="ORF">ACJDT4_01740</name>
</gene>
<evidence type="ECO:0000313" key="2">
    <source>
        <dbReference type="EMBL" id="MFL0249128.1"/>
    </source>
</evidence>
<dbReference type="EC" id="2.4.-.-" evidence="2"/>
<evidence type="ECO:0000259" key="1">
    <source>
        <dbReference type="Pfam" id="PF00534"/>
    </source>
</evidence>
<dbReference type="Pfam" id="PF00534">
    <property type="entry name" value="Glycos_transf_1"/>
    <property type="match status" value="1"/>
</dbReference>
<dbReference type="PANTHER" id="PTHR45947">
    <property type="entry name" value="SULFOQUINOVOSYL TRANSFERASE SQD2"/>
    <property type="match status" value="1"/>
</dbReference>
<evidence type="ECO:0000313" key="3">
    <source>
        <dbReference type="Proteomes" id="UP001623592"/>
    </source>
</evidence>
<accession>A0ABW8TBN9</accession>
<dbReference type="Proteomes" id="UP001623592">
    <property type="component" value="Unassembled WGS sequence"/>
</dbReference>
<dbReference type="CDD" id="cd03801">
    <property type="entry name" value="GT4_PimA-like"/>
    <property type="match status" value="1"/>
</dbReference>
<proteinExistence type="predicted"/>
<dbReference type="SUPFAM" id="SSF53756">
    <property type="entry name" value="UDP-Glycosyltransferase/glycogen phosphorylase"/>
    <property type="match status" value="1"/>
</dbReference>
<dbReference type="GO" id="GO:0016757">
    <property type="term" value="F:glycosyltransferase activity"/>
    <property type="evidence" value="ECO:0007669"/>
    <property type="project" value="UniProtKB-KW"/>
</dbReference>
<name>A0ABW8TBN9_9CLOT</name>
<protein>
    <submittedName>
        <fullName evidence="2">Glycosyltransferase family 4 protein</fullName>
        <ecNumber evidence="2">2.4.-.-</ecNumber>
    </submittedName>
</protein>
<dbReference type="Gene3D" id="3.40.50.2000">
    <property type="entry name" value="Glycogen Phosphorylase B"/>
    <property type="match status" value="2"/>
</dbReference>
<keyword evidence="3" id="KW-1185">Reference proteome</keyword>
<dbReference type="PANTHER" id="PTHR45947:SF3">
    <property type="entry name" value="SULFOQUINOVOSYL TRANSFERASE SQD2"/>
    <property type="match status" value="1"/>
</dbReference>
<keyword evidence="2" id="KW-0808">Transferase</keyword>
<keyword evidence="2" id="KW-0328">Glycosyltransferase</keyword>
<dbReference type="InterPro" id="IPR050194">
    <property type="entry name" value="Glycosyltransferase_grp1"/>
</dbReference>
<feature type="domain" description="Glycosyl transferase family 1" evidence="1">
    <location>
        <begin position="192"/>
        <end position="360"/>
    </location>
</feature>
<comment type="caution">
    <text evidence="2">The sequence shown here is derived from an EMBL/GenBank/DDBJ whole genome shotgun (WGS) entry which is preliminary data.</text>
</comment>
<organism evidence="2 3">
    <name type="scientific">Clostridium neuense</name>
    <dbReference type="NCBI Taxonomy" id="1728934"/>
    <lineage>
        <taxon>Bacteria</taxon>
        <taxon>Bacillati</taxon>
        <taxon>Bacillota</taxon>
        <taxon>Clostridia</taxon>
        <taxon>Eubacteriales</taxon>
        <taxon>Clostridiaceae</taxon>
        <taxon>Clostridium</taxon>
    </lineage>
</organism>
<sequence>MEEDTKILFIHNTITWYRIPLFNTLSRLDNRKFKFLFTKVNLGETQYKIKIDYEKQLDVDYIVLNKKNFYRSFIKILFKYDYDVIIIPVLDSLSECIDFFLAFFISKLRRKKTLYFWERWDPDKYYSFKDFLKKSIKKLIFKKFVTKVNAYIVPGTKTKEYFLKNGANERKIFLAPDASELKFQNLTINVDIKRKFSINNDYKVVLYFGRLMESKGLDYLIKAFFKLKNKYNNVALLICGDGEFRKYCEILCKELKLENVFFCGRIDPSIRISFFRQCDVFVLPSITYKGQIEAWGLTVNEVMECGKPIIVTNAVGCGDDLVKNYKNGFIVKERNENEIFEAMYKILIDDNLRANMCKNSLEIIKNYTYLNMANGFNKAIEYVLDNEI</sequence>
<dbReference type="RefSeq" id="WP_406785802.1">
    <property type="nucleotide sequence ID" value="NZ_JBJIAA010000001.1"/>
</dbReference>
<dbReference type="EMBL" id="JBJIAA010000001">
    <property type="protein sequence ID" value="MFL0249128.1"/>
    <property type="molecule type" value="Genomic_DNA"/>
</dbReference>